<proteinExistence type="predicted"/>
<name>A0AAD6VL44_9AGAR</name>
<dbReference type="EMBL" id="JARJCW010000015">
    <property type="protein sequence ID" value="KAJ7216317.1"/>
    <property type="molecule type" value="Genomic_DNA"/>
</dbReference>
<gene>
    <name evidence="1" type="ORF">GGX14DRAFT_391164</name>
</gene>
<comment type="caution">
    <text evidence="1">The sequence shown here is derived from an EMBL/GenBank/DDBJ whole genome shotgun (WGS) entry which is preliminary data.</text>
</comment>
<keyword evidence="2" id="KW-1185">Reference proteome</keyword>
<evidence type="ECO:0000313" key="2">
    <source>
        <dbReference type="Proteomes" id="UP001219525"/>
    </source>
</evidence>
<dbReference type="AlphaFoldDB" id="A0AAD6VL44"/>
<evidence type="ECO:0000313" key="1">
    <source>
        <dbReference type="EMBL" id="KAJ7216317.1"/>
    </source>
</evidence>
<reference evidence="1" key="1">
    <citation type="submission" date="2023-03" db="EMBL/GenBank/DDBJ databases">
        <title>Massive genome expansion in bonnet fungi (Mycena s.s.) driven by repeated elements and novel gene families across ecological guilds.</title>
        <authorList>
            <consortium name="Lawrence Berkeley National Laboratory"/>
            <person name="Harder C.B."/>
            <person name="Miyauchi S."/>
            <person name="Viragh M."/>
            <person name="Kuo A."/>
            <person name="Thoen E."/>
            <person name="Andreopoulos B."/>
            <person name="Lu D."/>
            <person name="Skrede I."/>
            <person name="Drula E."/>
            <person name="Henrissat B."/>
            <person name="Morin E."/>
            <person name="Kohler A."/>
            <person name="Barry K."/>
            <person name="LaButti K."/>
            <person name="Morin E."/>
            <person name="Salamov A."/>
            <person name="Lipzen A."/>
            <person name="Mereny Z."/>
            <person name="Hegedus B."/>
            <person name="Baldrian P."/>
            <person name="Stursova M."/>
            <person name="Weitz H."/>
            <person name="Taylor A."/>
            <person name="Grigoriev I.V."/>
            <person name="Nagy L.G."/>
            <person name="Martin F."/>
            <person name="Kauserud H."/>
        </authorList>
    </citation>
    <scope>NUCLEOTIDE SEQUENCE</scope>
    <source>
        <strain evidence="1">9144</strain>
    </source>
</reference>
<protein>
    <submittedName>
        <fullName evidence="1">Uncharacterized protein</fullName>
    </submittedName>
</protein>
<dbReference type="Proteomes" id="UP001219525">
    <property type="component" value="Unassembled WGS sequence"/>
</dbReference>
<organism evidence="1 2">
    <name type="scientific">Mycena pura</name>
    <dbReference type="NCBI Taxonomy" id="153505"/>
    <lineage>
        <taxon>Eukaryota</taxon>
        <taxon>Fungi</taxon>
        <taxon>Dikarya</taxon>
        <taxon>Basidiomycota</taxon>
        <taxon>Agaricomycotina</taxon>
        <taxon>Agaricomycetes</taxon>
        <taxon>Agaricomycetidae</taxon>
        <taxon>Agaricales</taxon>
        <taxon>Marasmiineae</taxon>
        <taxon>Mycenaceae</taxon>
        <taxon>Mycena</taxon>
    </lineage>
</organism>
<accession>A0AAD6VL44</accession>
<sequence>MSANLAQPLTLPLAVCPTYCTQRHPWPQGGAAYSVFAPAGTHVRRQRAHAWCEQHSGTNPPFCNPPIPKAAGTLHGVHSRLAFSSLLGKRRHVRSKYKTPGHAMDVQRVMLAPAFVSRSTSSHDPPRSCHADPLPASVHSSPWRSPLYTHGRHAVLGLAPCAPVLPATIAPCPYMLAVSRRASLELTSTAPVDAGGGHTHPQPLPEERVSQWRTPAGVMALFANEKSIIAEADAWAKTVQSLESPLTQKIRIKTLSDWAAFLKVTQPQIPEEDYWNRNVVEQNWDRFLYVQVKTSTPRSGKSVIKARTLSGWSGLFLHCIVVYTRDPATKQKCGLSLLIKEGLFQKLKAQVVQLIHDFKLDRHYDTRIFYGRRELQIMQAHILDNSRHTGRQVAIQHLNRMNATFFFSSRASSLGPTHEKWRNLGYVPTCGDLRVFRKGYMEYQIEIRLKFHKMHIGTAAAVDQTFLIEGVKYAHNINFDYSITMLAHLFLRGVFQKKYETVKELVEDPSSELQIDPHFKDAPLFLEVAPGGREFTFPPKAAMSRSHYDHIQYWAGECGLARVGATAFRRDTGNYYGLQMGERVAKDVLNHKAEGIFRNHYSRAMANYNFVQLRLGEVVGTNEAVPGQVLKDADDRHLFSSFAVECLTRKARKDPEDQNVTQAKRDEFKKKLKDKFPLKPLDEARQVAWNTYLV</sequence>